<dbReference type="InterPro" id="IPR036874">
    <property type="entry name" value="Carbonic_anhydrase_sf"/>
</dbReference>
<dbReference type="EMBL" id="LR778114">
    <property type="protein sequence ID" value="CAB1127617.1"/>
    <property type="molecule type" value="Genomic_DNA"/>
</dbReference>
<evidence type="ECO:0000313" key="2">
    <source>
        <dbReference type="Proteomes" id="UP000503399"/>
    </source>
</evidence>
<protein>
    <submittedName>
        <fullName evidence="1">Uncharacterized protein</fullName>
    </submittedName>
</protein>
<dbReference type="GO" id="GO:0004089">
    <property type="term" value="F:carbonate dehydratase activity"/>
    <property type="evidence" value="ECO:0007669"/>
    <property type="project" value="InterPro"/>
</dbReference>
<accession>A0A6F8ZCX9</accession>
<dbReference type="GO" id="GO:0008270">
    <property type="term" value="F:zinc ion binding"/>
    <property type="evidence" value="ECO:0007669"/>
    <property type="project" value="InterPro"/>
</dbReference>
<sequence>MFADVDATALRQVELLRHHSLILAPVTIHADVYEVESGRLRLPDQRLSDRVNTREAMARG</sequence>
<proteinExistence type="predicted"/>
<reference evidence="1 2" key="1">
    <citation type="submission" date="2020-02" db="EMBL/GenBank/DDBJ databases">
        <authorList>
            <person name="Hogendoorn C."/>
        </authorList>
    </citation>
    <scope>NUCLEOTIDE SEQUENCE [LARGE SCALE GENOMIC DNA]</scope>
    <source>
        <strain evidence="1">R501</strain>
    </source>
</reference>
<name>A0A6F8ZCX9_9FIRM</name>
<organism evidence="1 2">
    <name type="scientific">Candidatus Hydrogenisulfobacillus filiaventi</name>
    <dbReference type="NCBI Taxonomy" id="2707344"/>
    <lineage>
        <taxon>Bacteria</taxon>
        <taxon>Bacillati</taxon>
        <taxon>Bacillota</taxon>
        <taxon>Clostridia</taxon>
        <taxon>Eubacteriales</taxon>
        <taxon>Clostridiales Family XVII. Incertae Sedis</taxon>
        <taxon>Candidatus Hydrogenisulfobacillus</taxon>
    </lineage>
</organism>
<dbReference type="Proteomes" id="UP000503399">
    <property type="component" value="Chromosome"/>
</dbReference>
<dbReference type="AlphaFoldDB" id="A0A6F8ZCX9"/>
<gene>
    <name evidence="1" type="ORF">R50_0111</name>
</gene>
<evidence type="ECO:0000313" key="1">
    <source>
        <dbReference type="EMBL" id="CAB1127617.1"/>
    </source>
</evidence>
<keyword evidence="2" id="KW-1185">Reference proteome</keyword>
<dbReference type="SUPFAM" id="SSF53056">
    <property type="entry name" value="beta-carbonic anhydrase, cab"/>
    <property type="match status" value="1"/>
</dbReference>
<dbReference type="KEGG" id="hfv:R50_0111"/>